<dbReference type="SUPFAM" id="SSF51197">
    <property type="entry name" value="Clavaminate synthase-like"/>
    <property type="match status" value="1"/>
</dbReference>
<dbReference type="PANTHER" id="PTHR12463:SF1">
    <property type="entry name" value="2-OXOGLUTARATE AND FE-DEPENDENT OXYGENASE FAMILY PROTEIN"/>
    <property type="match status" value="1"/>
</dbReference>
<sequence length="168" mass="19807">MSNIKDVDGLRLIENFITEQEENSLIENIDRYDWSSEIARRTQQYGYHYCYRLRGVDELNDEGAPTTPPIPEFLNFLIDRLAKLSDPVIPFTFDQVIINEYNKNQKIQPHIDSVTDWESTVDEVEIETPLPRRSLLVLQDDARYVWKHGIKSQNNGRRVSLTFRKYKS</sequence>
<evidence type="ECO:0000313" key="2">
    <source>
        <dbReference type="EMBL" id="EFA86318.1"/>
    </source>
</evidence>
<dbReference type="Pfam" id="PF13532">
    <property type="entry name" value="2OG-FeII_Oxy_2"/>
    <property type="match status" value="1"/>
</dbReference>
<dbReference type="InParanoid" id="D3AVJ5"/>
<evidence type="ECO:0000259" key="1">
    <source>
        <dbReference type="PROSITE" id="PS51471"/>
    </source>
</evidence>
<protein>
    <submittedName>
        <fullName evidence="2">2-oxoglutarate and Fe(II)-dependent oxygenase family protein</fullName>
    </submittedName>
</protein>
<dbReference type="OMA" id="PYKEFPE"/>
<dbReference type="FunCoup" id="D3AVJ5">
    <property type="interactions" value="58"/>
</dbReference>
<reference evidence="2 3" key="1">
    <citation type="journal article" date="2011" name="Genome Res.">
        <title>Phylogeny-wide analysis of social amoeba genomes highlights ancient origins for complex intercellular communication.</title>
        <authorList>
            <person name="Heidel A.J."/>
            <person name="Lawal H.M."/>
            <person name="Felder M."/>
            <person name="Schilde C."/>
            <person name="Helps N.R."/>
            <person name="Tunggal B."/>
            <person name="Rivero F."/>
            <person name="John U."/>
            <person name="Schleicher M."/>
            <person name="Eichinger L."/>
            <person name="Platzer M."/>
            <person name="Noegel A.A."/>
            <person name="Schaap P."/>
            <person name="Gloeckner G."/>
        </authorList>
    </citation>
    <scope>NUCLEOTIDE SEQUENCE [LARGE SCALE GENOMIC DNA]</scope>
    <source>
        <strain evidence="3">ATCC 26659 / Pp 5 / PN500</strain>
    </source>
</reference>
<dbReference type="GeneID" id="31355642"/>
<keyword evidence="3" id="KW-1185">Reference proteome</keyword>
<dbReference type="GO" id="GO:0070988">
    <property type="term" value="P:demethylation"/>
    <property type="evidence" value="ECO:0007669"/>
    <property type="project" value="InterPro"/>
</dbReference>
<dbReference type="Gene3D" id="2.60.120.590">
    <property type="entry name" value="Alpha-ketoglutarate-dependent dioxygenase AlkB-like"/>
    <property type="match status" value="2"/>
</dbReference>
<organism evidence="2 3">
    <name type="scientific">Heterostelium pallidum (strain ATCC 26659 / Pp 5 / PN500)</name>
    <name type="common">Cellular slime mold</name>
    <name type="synonym">Polysphondylium pallidum</name>
    <dbReference type="NCBI Taxonomy" id="670386"/>
    <lineage>
        <taxon>Eukaryota</taxon>
        <taxon>Amoebozoa</taxon>
        <taxon>Evosea</taxon>
        <taxon>Eumycetozoa</taxon>
        <taxon>Dictyostelia</taxon>
        <taxon>Acytosteliales</taxon>
        <taxon>Acytosteliaceae</taxon>
        <taxon>Heterostelium</taxon>
    </lineage>
</organism>
<accession>D3AVJ5</accession>
<comment type="caution">
    <text evidence="2">The sequence shown here is derived from an EMBL/GenBank/DDBJ whole genome shotgun (WGS) entry which is preliminary data.</text>
</comment>
<gene>
    <name evidence="2" type="ORF">PPL_00108</name>
</gene>
<dbReference type="GO" id="GO:0032451">
    <property type="term" value="F:demethylase activity"/>
    <property type="evidence" value="ECO:0007669"/>
    <property type="project" value="TreeGrafter"/>
</dbReference>
<dbReference type="InterPro" id="IPR005123">
    <property type="entry name" value="Oxoglu/Fe-dep_dioxygenase_dom"/>
</dbReference>
<proteinExistence type="predicted"/>
<dbReference type="EMBL" id="ADBJ01000002">
    <property type="protein sequence ID" value="EFA86318.1"/>
    <property type="molecule type" value="Genomic_DNA"/>
</dbReference>
<dbReference type="InterPro" id="IPR037151">
    <property type="entry name" value="AlkB-like_sf"/>
</dbReference>
<dbReference type="InterPro" id="IPR032857">
    <property type="entry name" value="ALKBH4"/>
</dbReference>
<dbReference type="PANTHER" id="PTHR12463">
    <property type="entry name" value="OXYGENASE-RELATED"/>
    <property type="match status" value="1"/>
</dbReference>
<feature type="domain" description="Fe2OG dioxygenase" evidence="1">
    <location>
        <begin position="92"/>
        <end position="167"/>
    </location>
</feature>
<dbReference type="GO" id="GO:0016491">
    <property type="term" value="F:oxidoreductase activity"/>
    <property type="evidence" value="ECO:0007669"/>
    <property type="project" value="TreeGrafter"/>
</dbReference>
<name>D3AVJ5_HETP5</name>
<evidence type="ECO:0000313" key="3">
    <source>
        <dbReference type="Proteomes" id="UP000001396"/>
    </source>
</evidence>
<dbReference type="InterPro" id="IPR027450">
    <property type="entry name" value="AlkB-like"/>
</dbReference>
<dbReference type="AlphaFoldDB" id="D3AVJ5"/>
<dbReference type="PROSITE" id="PS51471">
    <property type="entry name" value="FE2OG_OXY"/>
    <property type="match status" value="1"/>
</dbReference>
<dbReference type="RefSeq" id="XP_020438423.1">
    <property type="nucleotide sequence ID" value="XM_020571149.1"/>
</dbReference>
<dbReference type="Proteomes" id="UP000001396">
    <property type="component" value="Unassembled WGS sequence"/>
</dbReference>
<dbReference type="STRING" id="670386.D3AVJ5"/>